<reference evidence="6" key="1">
    <citation type="submission" date="2017-05" db="EMBL/GenBank/DDBJ databases">
        <title>Complete and WGS of Bordetella genogroups.</title>
        <authorList>
            <person name="Spilker T."/>
            <person name="Lipuma J."/>
        </authorList>
    </citation>
    <scope>NUCLEOTIDE SEQUENCE</scope>
    <source>
        <strain evidence="6">AU21707</strain>
    </source>
</reference>
<dbReference type="GO" id="GO:0003700">
    <property type="term" value="F:DNA-binding transcription factor activity"/>
    <property type="evidence" value="ECO:0007669"/>
    <property type="project" value="TreeGrafter"/>
</dbReference>
<evidence type="ECO:0000259" key="5">
    <source>
        <dbReference type="PROSITE" id="PS51078"/>
    </source>
</evidence>
<evidence type="ECO:0000313" key="6">
    <source>
        <dbReference type="EMBL" id="OZI19705.1"/>
    </source>
</evidence>
<dbReference type="AlphaFoldDB" id="A0A261R3U9"/>
<sequence>MPPGKSVGAPGGHRTRITRFHTTTSGSIFWNQALPMSVLDNAARVLRVLAQHGGEVSVTDVVAHLGLPKSSSSRLLKQMLESGLLERDAATLKYRPALLLLEVAHQARGSTPLIRRLEQALEALVAETGHTGYISVLDESRRDVVVLRAFHGSHPLRVVTQPGYRLPAYASSTGRALLARLDGDTARRAHPATFAPRARVLPHAPPDAAALAAQLDDVRVRGWAWALDESLAGVGSVSATVNDPQSGEILAFCLSFPASLNQPGFIDALAHRLVGHVAAIGRAAGDAFWQAMAPVPAGTAPADAVHH</sequence>
<keyword evidence="2" id="KW-0238">DNA-binding</keyword>
<dbReference type="Gene3D" id="3.30.450.40">
    <property type="match status" value="1"/>
</dbReference>
<accession>A0A261R3U9</accession>
<dbReference type="Gene3D" id="1.10.10.10">
    <property type="entry name" value="Winged helix-like DNA-binding domain superfamily/Winged helix DNA-binding domain"/>
    <property type="match status" value="1"/>
</dbReference>
<dbReference type="InterPro" id="IPR029016">
    <property type="entry name" value="GAF-like_dom_sf"/>
</dbReference>
<evidence type="ECO:0000256" key="1">
    <source>
        <dbReference type="ARBA" id="ARBA00023015"/>
    </source>
</evidence>
<evidence type="ECO:0008006" key="8">
    <source>
        <dbReference type="Google" id="ProtNLM"/>
    </source>
</evidence>
<dbReference type="SUPFAM" id="SSF46785">
    <property type="entry name" value="Winged helix' DNA-binding domain"/>
    <property type="match status" value="1"/>
</dbReference>
<keyword evidence="3" id="KW-0804">Transcription</keyword>
<dbReference type="PROSITE" id="PS51078">
    <property type="entry name" value="ICLR_ED"/>
    <property type="match status" value="1"/>
</dbReference>
<evidence type="ECO:0000256" key="3">
    <source>
        <dbReference type="ARBA" id="ARBA00023163"/>
    </source>
</evidence>
<dbReference type="PANTHER" id="PTHR30136">
    <property type="entry name" value="HELIX-TURN-HELIX TRANSCRIPTIONAL REGULATOR, ICLR FAMILY"/>
    <property type="match status" value="1"/>
</dbReference>
<dbReference type="InterPro" id="IPR005471">
    <property type="entry name" value="Tscrpt_reg_IclR_N"/>
</dbReference>
<dbReference type="OrthoDB" id="9807558at2"/>
<dbReference type="InterPro" id="IPR014757">
    <property type="entry name" value="Tscrpt_reg_IclR_C"/>
</dbReference>
<feature type="domain" description="IclR-ED" evidence="5">
    <location>
        <begin position="99"/>
        <end position="286"/>
    </location>
</feature>
<dbReference type="PANTHER" id="PTHR30136:SF35">
    <property type="entry name" value="HTH-TYPE TRANSCRIPTIONAL REGULATOR RV1719"/>
    <property type="match status" value="1"/>
</dbReference>
<dbReference type="EMBL" id="NEVJ01000003">
    <property type="protein sequence ID" value="OZI19705.1"/>
    <property type="molecule type" value="Genomic_DNA"/>
</dbReference>
<evidence type="ECO:0000259" key="4">
    <source>
        <dbReference type="PROSITE" id="PS51077"/>
    </source>
</evidence>
<dbReference type="Proteomes" id="UP000216857">
    <property type="component" value="Unassembled WGS sequence"/>
</dbReference>
<evidence type="ECO:0000313" key="7">
    <source>
        <dbReference type="Proteomes" id="UP000216857"/>
    </source>
</evidence>
<name>A0A261R3U9_9BORD</name>
<dbReference type="GO" id="GO:0045892">
    <property type="term" value="P:negative regulation of DNA-templated transcription"/>
    <property type="evidence" value="ECO:0007669"/>
    <property type="project" value="TreeGrafter"/>
</dbReference>
<proteinExistence type="predicted"/>
<comment type="caution">
    <text evidence="6">The sequence shown here is derived from an EMBL/GenBank/DDBJ whole genome shotgun (WGS) entry which is preliminary data.</text>
</comment>
<dbReference type="SUPFAM" id="SSF55781">
    <property type="entry name" value="GAF domain-like"/>
    <property type="match status" value="1"/>
</dbReference>
<keyword evidence="7" id="KW-1185">Reference proteome</keyword>
<dbReference type="Pfam" id="PF09339">
    <property type="entry name" value="HTH_IclR"/>
    <property type="match status" value="1"/>
</dbReference>
<organism evidence="6 7">
    <name type="scientific">Bordetella genomosp. 9</name>
    <dbReference type="NCBI Taxonomy" id="1416803"/>
    <lineage>
        <taxon>Bacteria</taxon>
        <taxon>Pseudomonadati</taxon>
        <taxon>Pseudomonadota</taxon>
        <taxon>Betaproteobacteria</taxon>
        <taxon>Burkholderiales</taxon>
        <taxon>Alcaligenaceae</taxon>
        <taxon>Bordetella</taxon>
    </lineage>
</organism>
<dbReference type="InterPro" id="IPR036388">
    <property type="entry name" value="WH-like_DNA-bd_sf"/>
</dbReference>
<protein>
    <recommendedName>
        <fullName evidence="8">IclR family transcriptional regulator</fullName>
    </recommendedName>
</protein>
<dbReference type="InterPro" id="IPR050707">
    <property type="entry name" value="HTH_MetabolicPath_Reg"/>
</dbReference>
<gene>
    <name evidence="6" type="ORF">CAL26_19160</name>
</gene>
<feature type="domain" description="HTH iclR-type" evidence="4">
    <location>
        <begin position="36"/>
        <end position="98"/>
    </location>
</feature>
<evidence type="ECO:0000256" key="2">
    <source>
        <dbReference type="ARBA" id="ARBA00023125"/>
    </source>
</evidence>
<dbReference type="PROSITE" id="PS51077">
    <property type="entry name" value="HTH_ICLR"/>
    <property type="match status" value="1"/>
</dbReference>
<dbReference type="InterPro" id="IPR036390">
    <property type="entry name" value="WH_DNA-bd_sf"/>
</dbReference>
<dbReference type="SMART" id="SM00346">
    <property type="entry name" value="HTH_ICLR"/>
    <property type="match status" value="1"/>
</dbReference>
<dbReference type="GO" id="GO:0003677">
    <property type="term" value="F:DNA binding"/>
    <property type="evidence" value="ECO:0007669"/>
    <property type="project" value="UniProtKB-KW"/>
</dbReference>
<dbReference type="Pfam" id="PF01614">
    <property type="entry name" value="IclR_C"/>
    <property type="match status" value="1"/>
</dbReference>
<keyword evidence="1" id="KW-0805">Transcription regulation</keyword>